<organism evidence="2 3">
    <name type="scientific">Brucella haematophila</name>
    <dbReference type="NCBI Taxonomy" id="419474"/>
    <lineage>
        <taxon>Bacteria</taxon>
        <taxon>Pseudomonadati</taxon>
        <taxon>Pseudomonadota</taxon>
        <taxon>Alphaproteobacteria</taxon>
        <taxon>Hyphomicrobiales</taxon>
        <taxon>Brucellaceae</taxon>
        <taxon>Brucella/Ochrobactrum group</taxon>
        <taxon>Brucella</taxon>
    </lineage>
</organism>
<gene>
    <name evidence="2" type="ORF">HED55_16405</name>
</gene>
<feature type="compositionally biased region" description="Gly residues" evidence="1">
    <location>
        <begin position="95"/>
        <end position="112"/>
    </location>
</feature>
<comment type="caution">
    <text evidence="2">The sequence shown here is derived from an EMBL/GenBank/DDBJ whole genome shotgun (WGS) entry which is preliminary data.</text>
</comment>
<evidence type="ECO:0000313" key="3">
    <source>
        <dbReference type="Proteomes" id="UP000704467"/>
    </source>
</evidence>
<sequence>MERLHRFPGEGGSGGGGGGGGGGGIGISTAYDLTVSSGSSILGGAGGAGGAGGISGMHADENNDGSIMVCEDDEGEIECSSPISLPSAPYDTLTTGGGRSGDGGSGGDGIGSSGQSAIAIEAGVTVRGGDGGQGGVSLPGGNTASDGGDGGAWRQRHHVDRYGCNDH</sequence>
<feature type="compositionally biased region" description="Gly residues" evidence="1">
    <location>
        <begin position="9"/>
        <end position="21"/>
    </location>
</feature>
<dbReference type="EMBL" id="JAAVLN010000002">
    <property type="protein sequence ID" value="NKC04243.1"/>
    <property type="molecule type" value="Genomic_DNA"/>
</dbReference>
<feature type="region of interest" description="Disordered" evidence="1">
    <location>
        <begin position="73"/>
        <end position="167"/>
    </location>
</feature>
<accession>A0ABX1DMR5</accession>
<name>A0ABX1DMR5_9HYPH</name>
<keyword evidence="3" id="KW-1185">Reference proteome</keyword>
<reference evidence="2 3" key="1">
    <citation type="submission" date="2020-03" db="EMBL/GenBank/DDBJ databases">
        <title>Whole genome sequencing of clinical and environmental type strains of Ochrobactrum.</title>
        <authorList>
            <person name="Dharne M."/>
        </authorList>
    </citation>
    <scope>NUCLEOTIDE SEQUENCE [LARGE SCALE GENOMIC DNA]</scope>
    <source>
        <strain evidence="2 3">CIP 109452</strain>
    </source>
</reference>
<protein>
    <recommendedName>
        <fullName evidence="4">PE-PGRS family protein</fullName>
    </recommendedName>
</protein>
<dbReference type="Proteomes" id="UP000704467">
    <property type="component" value="Unassembled WGS sequence"/>
</dbReference>
<evidence type="ECO:0000256" key="1">
    <source>
        <dbReference type="SAM" id="MobiDB-lite"/>
    </source>
</evidence>
<proteinExistence type="predicted"/>
<feature type="compositionally biased region" description="Gly residues" evidence="1">
    <location>
        <begin position="126"/>
        <end position="138"/>
    </location>
</feature>
<evidence type="ECO:0000313" key="2">
    <source>
        <dbReference type="EMBL" id="NKC04243.1"/>
    </source>
</evidence>
<feature type="region of interest" description="Disordered" evidence="1">
    <location>
        <begin position="1"/>
        <end position="21"/>
    </location>
</feature>
<evidence type="ECO:0008006" key="4">
    <source>
        <dbReference type="Google" id="ProtNLM"/>
    </source>
</evidence>